<keyword evidence="7" id="KW-1185">Reference proteome</keyword>
<feature type="domain" description="GmrSD restriction endonucleases C-terminal" evidence="3">
    <location>
        <begin position="429"/>
        <end position="573"/>
    </location>
</feature>
<dbReference type="Proteomes" id="UP000041394">
    <property type="component" value="Unassembled WGS sequence"/>
</dbReference>
<dbReference type="InterPro" id="IPR004919">
    <property type="entry name" value="GmrSD_N"/>
</dbReference>
<gene>
    <name evidence="4" type="ORF">HAL011_13940</name>
    <name evidence="5" type="ORF">HAL013_09680</name>
    <name evidence="6" type="ORF">HAL09_04550</name>
</gene>
<dbReference type="Pfam" id="PF07510">
    <property type="entry name" value="GmrSD_C"/>
    <property type="match status" value="1"/>
</dbReference>
<reference evidence="8 9" key="2">
    <citation type="submission" date="2014-12" db="EMBL/GenBank/DDBJ databases">
        <authorList>
            <person name="Jaenicke S."/>
        </authorList>
    </citation>
    <scope>NUCLEOTIDE SEQUENCE [LARGE SCALE GENOMIC DNA]</scope>
</reference>
<evidence type="ECO:0000256" key="1">
    <source>
        <dbReference type="SAM" id="MobiDB-lite"/>
    </source>
</evidence>
<dbReference type="Proteomes" id="UP000038622">
    <property type="component" value="Unassembled WGS sequence"/>
</dbReference>
<feature type="compositionally biased region" description="Polar residues" evidence="1">
    <location>
        <begin position="291"/>
        <end position="308"/>
    </location>
</feature>
<dbReference type="OrthoDB" id="9798761at2"/>
<name>A0A0K2X9L1_9HELI</name>
<feature type="domain" description="GmrSD restriction endonucleases N-terminal" evidence="2">
    <location>
        <begin position="8"/>
        <end position="224"/>
    </location>
</feature>
<dbReference type="InterPro" id="IPR011089">
    <property type="entry name" value="GmrSD_C"/>
</dbReference>
<dbReference type="EMBL" id="CDML01000046">
    <property type="protein sequence ID" value="CRF41591.1"/>
    <property type="molecule type" value="Genomic_DNA"/>
</dbReference>
<dbReference type="PANTHER" id="PTHR35149">
    <property type="entry name" value="SLL5132 PROTEIN"/>
    <property type="match status" value="1"/>
</dbReference>
<dbReference type="EMBL" id="CDMH01000045">
    <property type="protein sequence ID" value="CRF42761.1"/>
    <property type="molecule type" value="Genomic_DNA"/>
</dbReference>
<dbReference type="Pfam" id="PF03235">
    <property type="entry name" value="GmrSD_N"/>
    <property type="match status" value="1"/>
</dbReference>
<evidence type="ECO:0000313" key="4">
    <source>
        <dbReference type="EMBL" id="CRF41591.1"/>
    </source>
</evidence>
<evidence type="ECO:0000313" key="6">
    <source>
        <dbReference type="EMBL" id="CRF43897.1"/>
    </source>
</evidence>
<accession>A0A0K2X9L1</accession>
<organism evidence="5 9">
    <name type="scientific">Helicobacter ailurogastricus</name>
    <dbReference type="NCBI Taxonomy" id="1578720"/>
    <lineage>
        <taxon>Bacteria</taxon>
        <taxon>Pseudomonadati</taxon>
        <taxon>Campylobacterota</taxon>
        <taxon>Epsilonproteobacteria</taxon>
        <taxon>Campylobacterales</taxon>
        <taxon>Helicobacteraceae</taxon>
        <taxon>Helicobacter</taxon>
    </lineage>
</organism>
<dbReference type="RefSeq" id="WP_053941377.1">
    <property type="nucleotide sequence ID" value="NZ_CDMH01000045.1"/>
</dbReference>
<dbReference type="STRING" id="1578720.HAL011_13940"/>
<dbReference type="AlphaFoldDB" id="A0A0K2X9L1"/>
<feature type="region of interest" description="Disordered" evidence="1">
    <location>
        <begin position="289"/>
        <end position="309"/>
    </location>
</feature>
<dbReference type="EMBL" id="CDMN01000017">
    <property type="protein sequence ID" value="CRF43897.1"/>
    <property type="molecule type" value="Genomic_DNA"/>
</dbReference>
<reference evidence="7" key="3">
    <citation type="submission" date="2014-12" db="EMBL/GenBank/DDBJ databases">
        <authorList>
            <person name="Smet A."/>
        </authorList>
    </citation>
    <scope>NUCLEOTIDE SEQUENCE [LARGE SCALE GENOMIC DNA]</scope>
</reference>
<dbReference type="Proteomes" id="UP000045175">
    <property type="component" value="Unassembled WGS sequence"/>
</dbReference>
<evidence type="ECO:0000313" key="9">
    <source>
        <dbReference type="Proteomes" id="UP000045175"/>
    </source>
</evidence>
<dbReference type="PANTHER" id="PTHR35149:SF1">
    <property type="entry name" value="DUF5655 DOMAIN-CONTAINING PROTEIN"/>
    <property type="match status" value="1"/>
</dbReference>
<proteinExistence type="predicted"/>
<evidence type="ECO:0000259" key="3">
    <source>
        <dbReference type="Pfam" id="PF07510"/>
    </source>
</evidence>
<evidence type="ECO:0000313" key="8">
    <source>
        <dbReference type="Proteomes" id="UP000041394"/>
    </source>
</evidence>
<evidence type="ECO:0000313" key="7">
    <source>
        <dbReference type="Proteomes" id="UP000038622"/>
    </source>
</evidence>
<evidence type="ECO:0000259" key="2">
    <source>
        <dbReference type="Pfam" id="PF03235"/>
    </source>
</evidence>
<evidence type="ECO:0000313" key="5">
    <source>
        <dbReference type="EMBL" id="CRF42761.1"/>
    </source>
</evidence>
<evidence type="ECO:0008006" key="10">
    <source>
        <dbReference type="Google" id="ProtNLM"/>
    </source>
</evidence>
<sequence>MQSQSLTIKEFFAGDKCYTIPLYQRAYSWEKKEWSQFLADLEEVARGGNDYYFGSVLLESMANPKRIDIIDGQQRITTILIFIRALHNVLEKRADKSEKLGDKSKEVFLRYLEDNFLVYYEVPKLKVVEYDNTYFYEMVIVGDDARCPKPNTPSQERIQGAKEFFTKKLRDKKIPHILKLLYKVENAKVLRTEFTNKKDAVLMFELQNNRGKDLTQMERLKSYLAYQIYTYSDNQESAEERLEKISNIFESIYAMLNDSQIKVWHEDAILRFFNISYFKKQGYGYNENDDNSNYKNELHNPSDNPNPTKQDKLIWIENYARELRNAFADFKEFCHTESCYKDSLLELDANPVYPFIFKAYRIFRNAPNKQTLLEQVFKALEVIAFRHRLISTRADLRTRLQVVLQNFSHADYLIQSIKNICEKDYYWTDEAVKNALAPERYDNGSRKNVDMIILERYENHLRGQNTRTKGYAFNLKDLEKPQIEHIAPQKERDKNRQSGYCAYDDNFEKHYLHCIGNLLLIDGAHNASIGNKAFKEKLESYKDSPLLQQKEIKDFAQDKWDKQAIKARHDQIISFVLKTWSL</sequence>
<reference evidence="5" key="1">
    <citation type="submission" date="2014-12" db="EMBL/GenBank/DDBJ databases">
        <title>Whole genome sequences of four Staphylococcus schleiferi canine isolates.</title>
        <authorList>
            <person name="Misic A.M."/>
            <person name="Cain C."/>
            <person name="Morris D.O."/>
            <person name="Rankin S."/>
            <person name="Beiting D."/>
        </authorList>
    </citation>
    <scope>NUCLEOTIDE SEQUENCE</scope>
    <source>
        <strain evidence="4">ASB11</strain>
        <strain evidence="5">ASB13</strain>
        <strain evidence="6">ASB9</strain>
    </source>
</reference>
<protein>
    <recommendedName>
        <fullName evidence="10">RloF</fullName>
    </recommendedName>
</protein>